<dbReference type="OrthoDB" id="5835829at2759"/>
<keyword evidence="2" id="KW-1185">Reference proteome</keyword>
<sequence>MLPTQSFKEHVAILAFPFGSHDLTILRLACRLARAAPNVQFSFLTTAKSNDSIFSTFKLDVPSNIRAYNVEDGVPANHVFTGNPVERLDLFLKATPANFQKSLDVAVITVGAFDEQGKRKGKASLGLRRLGKSTNGMLNMPNDSDDVVLKM</sequence>
<dbReference type="Gene3D" id="3.40.50.2000">
    <property type="entry name" value="Glycogen Phosphorylase B"/>
    <property type="match status" value="1"/>
</dbReference>
<accession>A0A9D3V5T5</accession>
<dbReference type="AlphaFoldDB" id="A0A9D3V5T5"/>
<dbReference type="EMBL" id="JAIQCV010000008">
    <property type="protein sequence ID" value="KAH1072188.1"/>
    <property type="molecule type" value="Genomic_DNA"/>
</dbReference>
<protein>
    <submittedName>
        <fullName evidence="1">Uncharacterized protein</fullName>
    </submittedName>
</protein>
<proteinExistence type="predicted"/>
<dbReference type="Proteomes" id="UP000828251">
    <property type="component" value="Unassembled WGS sequence"/>
</dbReference>
<gene>
    <name evidence="1" type="ORF">J1N35_024516</name>
</gene>
<name>A0A9D3V5T5_9ROSI</name>
<dbReference type="SUPFAM" id="SSF53756">
    <property type="entry name" value="UDP-Glycosyltransferase/glycogen phosphorylase"/>
    <property type="match status" value="1"/>
</dbReference>
<organism evidence="1 2">
    <name type="scientific">Gossypium stocksii</name>
    <dbReference type="NCBI Taxonomy" id="47602"/>
    <lineage>
        <taxon>Eukaryota</taxon>
        <taxon>Viridiplantae</taxon>
        <taxon>Streptophyta</taxon>
        <taxon>Embryophyta</taxon>
        <taxon>Tracheophyta</taxon>
        <taxon>Spermatophyta</taxon>
        <taxon>Magnoliopsida</taxon>
        <taxon>eudicotyledons</taxon>
        <taxon>Gunneridae</taxon>
        <taxon>Pentapetalae</taxon>
        <taxon>rosids</taxon>
        <taxon>malvids</taxon>
        <taxon>Malvales</taxon>
        <taxon>Malvaceae</taxon>
        <taxon>Malvoideae</taxon>
        <taxon>Gossypium</taxon>
    </lineage>
</organism>
<comment type="caution">
    <text evidence="1">The sequence shown here is derived from an EMBL/GenBank/DDBJ whole genome shotgun (WGS) entry which is preliminary data.</text>
</comment>
<reference evidence="1 2" key="1">
    <citation type="journal article" date="2021" name="Plant Biotechnol. J.">
        <title>Multi-omics assisted identification of the key and species-specific regulatory components of drought-tolerant mechanisms in Gossypium stocksii.</title>
        <authorList>
            <person name="Yu D."/>
            <person name="Ke L."/>
            <person name="Zhang D."/>
            <person name="Wu Y."/>
            <person name="Sun Y."/>
            <person name="Mei J."/>
            <person name="Sun J."/>
            <person name="Sun Y."/>
        </authorList>
    </citation>
    <scope>NUCLEOTIDE SEQUENCE [LARGE SCALE GENOMIC DNA]</scope>
    <source>
        <strain evidence="2">cv. E1</strain>
        <tissue evidence="1">Leaf</tissue>
    </source>
</reference>
<evidence type="ECO:0000313" key="2">
    <source>
        <dbReference type="Proteomes" id="UP000828251"/>
    </source>
</evidence>
<evidence type="ECO:0000313" key="1">
    <source>
        <dbReference type="EMBL" id="KAH1072188.1"/>
    </source>
</evidence>